<accession>A0AAD1WJ78</accession>
<sequence length="106" mass="11968">MNCNFSFVVYLLASSCGLQYVGQTTRPINCRFREHRLAILHKDRQSPIAQRFEGSYNSDPSSTSVVGIDLILAKGDLLKRKRGLTRAEYKWIFKLNSLAQACPGTE</sequence>
<feature type="signal peptide" evidence="1">
    <location>
        <begin position="1"/>
        <end position="23"/>
    </location>
</feature>
<name>A0AAD1WJ78_PELCU</name>
<dbReference type="Proteomes" id="UP001295444">
    <property type="component" value="Chromosome 09"/>
</dbReference>
<evidence type="ECO:0008006" key="4">
    <source>
        <dbReference type="Google" id="ProtNLM"/>
    </source>
</evidence>
<dbReference type="AlphaFoldDB" id="A0AAD1WJ78"/>
<proteinExistence type="predicted"/>
<feature type="chain" id="PRO_5042208879" description="GIY-YIG domain-containing protein" evidence="1">
    <location>
        <begin position="24"/>
        <end position="106"/>
    </location>
</feature>
<keyword evidence="3" id="KW-1185">Reference proteome</keyword>
<reference evidence="2" key="1">
    <citation type="submission" date="2022-03" db="EMBL/GenBank/DDBJ databases">
        <authorList>
            <person name="Alioto T."/>
            <person name="Alioto T."/>
            <person name="Gomez Garrido J."/>
        </authorList>
    </citation>
    <scope>NUCLEOTIDE SEQUENCE</scope>
</reference>
<evidence type="ECO:0000313" key="3">
    <source>
        <dbReference type="Proteomes" id="UP001295444"/>
    </source>
</evidence>
<protein>
    <recommendedName>
        <fullName evidence="4">GIY-YIG domain-containing protein</fullName>
    </recommendedName>
</protein>
<gene>
    <name evidence="2" type="ORF">PECUL_23A035768</name>
</gene>
<evidence type="ECO:0000313" key="2">
    <source>
        <dbReference type="EMBL" id="CAH2313853.1"/>
    </source>
</evidence>
<keyword evidence="1" id="KW-0732">Signal</keyword>
<organism evidence="2 3">
    <name type="scientific">Pelobates cultripes</name>
    <name type="common">Western spadefoot toad</name>
    <dbReference type="NCBI Taxonomy" id="61616"/>
    <lineage>
        <taxon>Eukaryota</taxon>
        <taxon>Metazoa</taxon>
        <taxon>Chordata</taxon>
        <taxon>Craniata</taxon>
        <taxon>Vertebrata</taxon>
        <taxon>Euteleostomi</taxon>
        <taxon>Amphibia</taxon>
        <taxon>Batrachia</taxon>
        <taxon>Anura</taxon>
        <taxon>Pelobatoidea</taxon>
        <taxon>Pelobatidae</taxon>
        <taxon>Pelobates</taxon>
    </lineage>
</organism>
<evidence type="ECO:0000256" key="1">
    <source>
        <dbReference type="SAM" id="SignalP"/>
    </source>
</evidence>
<dbReference type="EMBL" id="OW240920">
    <property type="protein sequence ID" value="CAH2313853.1"/>
    <property type="molecule type" value="Genomic_DNA"/>
</dbReference>